<evidence type="ECO:0000256" key="3">
    <source>
        <dbReference type="RuleBase" id="RU003523"/>
    </source>
</evidence>
<keyword evidence="4" id="KW-0535">Nitrogen fixation</keyword>
<dbReference type="CDD" id="cd07939">
    <property type="entry name" value="DRE_TIM_NifV"/>
    <property type="match status" value="1"/>
</dbReference>
<evidence type="ECO:0000256" key="1">
    <source>
        <dbReference type="ARBA" id="ARBA00006154"/>
    </source>
</evidence>
<dbReference type="GO" id="GO:0009399">
    <property type="term" value="P:nitrogen fixation"/>
    <property type="evidence" value="ECO:0007669"/>
    <property type="project" value="UniProtKB-UniRule"/>
</dbReference>
<dbReference type="InterPro" id="IPR013477">
    <property type="entry name" value="NifV/FrbC"/>
</dbReference>
<comment type="similarity">
    <text evidence="1 3">Belongs to the alpha-IPM synthase/homocitrate synthase family.</text>
</comment>
<dbReference type="PANTHER" id="PTHR42880">
    <property type="entry name" value="HOMOCITRATE SYNTHASE"/>
    <property type="match status" value="1"/>
</dbReference>
<organism evidence="7 8">
    <name type="scientific">Methylacidimicrobium tartarophylax</name>
    <dbReference type="NCBI Taxonomy" id="1041768"/>
    <lineage>
        <taxon>Bacteria</taxon>
        <taxon>Pseudomonadati</taxon>
        <taxon>Verrucomicrobiota</taxon>
        <taxon>Methylacidimicrobium</taxon>
    </lineage>
</organism>
<dbReference type="InterPro" id="IPR002034">
    <property type="entry name" value="AIPM/Hcit_synth_CS"/>
</dbReference>
<dbReference type="InterPro" id="IPR013785">
    <property type="entry name" value="Aldolase_TIM"/>
</dbReference>
<dbReference type="EC" id="2.3.3.14" evidence="4"/>
<dbReference type="EMBL" id="CABFVA020000117">
    <property type="protein sequence ID" value="VVM08089.1"/>
    <property type="molecule type" value="Genomic_DNA"/>
</dbReference>
<accession>A0A5E6MPW5</accession>
<dbReference type="Proteomes" id="UP000334923">
    <property type="component" value="Unassembled WGS sequence"/>
</dbReference>
<keyword evidence="2 3" id="KW-0808">Transferase</keyword>
<comment type="catalytic activity">
    <reaction evidence="4">
        <text>acetyl-CoA + 2-oxoglutarate + H2O = (2R)-homocitrate + CoA + H(+)</text>
        <dbReference type="Rhea" id="RHEA:12929"/>
        <dbReference type="ChEBI" id="CHEBI:15377"/>
        <dbReference type="ChEBI" id="CHEBI:15378"/>
        <dbReference type="ChEBI" id="CHEBI:16810"/>
        <dbReference type="ChEBI" id="CHEBI:57287"/>
        <dbReference type="ChEBI" id="CHEBI:57288"/>
        <dbReference type="ChEBI" id="CHEBI:58884"/>
        <dbReference type="EC" id="2.3.3.14"/>
    </reaction>
</comment>
<dbReference type="PROSITE" id="PS00815">
    <property type="entry name" value="AIPM_HOMOCIT_SYNTH_1"/>
    <property type="match status" value="1"/>
</dbReference>
<evidence type="ECO:0000313" key="8">
    <source>
        <dbReference type="Proteomes" id="UP000334923"/>
    </source>
</evidence>
<keyword evidence="8" id="KW-1185">Reference proteome</keyword>
<evidence type="ECO:0000259" key="6">
    <source>
        <dbReference type="PROSITE" id="PS50991"/>
    </source>
</evidence>
<evidence type="ECO:0000256" key="5">
    <source>
        <dbReference type="SAM" id="MobiDB-lite"/>
    </source>
</evidence>
<dbReference type="InterPro" id="IPR054691">
    <property type="entry name" value="LeuA/HCS_post-cat"/>
</dbReference>
<dbReference type="AlphaFoldDB" id="A0A5E6MPW5"/>
<dbReference type="Gene3D" id="3.20.20.70">
    <property type="entry name" value="Aldolase class I"/>
    <property type="match status" value="1"/>
</dbReference>
<dbReference type="PROSITE" id="PS50991">
    <property type="entry name" value="PYR_CT"/>
    <property type="match status" value="1"/>
</dbReference>
<proteinExistence type="inferred from homology"/>
<dbReference type="GO" id="GO:0019752">
    <property type="term" value="P:carboxylic acid metabolic process"/>
    <property type="evidence" value="ECO:0007669"/>
    <property type="project" value="UniProtKB-UniRule"/>
</dbReference>
<protein>
    <recommendedName>
        <fullName evidence="4">Homocitrate synthase</fullName>
        <ecNumber evidence="4">2.3.3.14</ecNumber>
    </recommendedName>
</protein>
<dbReference type="SUPFAM" id="SSF51569">
    <property type="entry name" value="Aldolase"/>
    <property type="match status" value="1"/>
</dbReference>
<comment type="function">
    <text evidence="4">This protein is a Fe-Mo-cofactor biosynthetic component.</text>
</comment>
<feature type="domain" description="Pyruvate carboxyltransferase" evidence="6">
    <location>
        <begin position="75"/>
        <end position="327"/>
    </location>
</feature>
<gene>
    <name evidence="7" type="primary">leuA</name>
    <name evidence="7" type="synonym">IMS</name>
    <name evidence="7" type="ORF">MAMT_02093</name>
</gene>
<dbReference type="PANTHER" id="PTHR42880:SF1">
    <property type="entry name" value="ISOPROPYLMALATE_HOMOCITRATE_CITRAMALATE SYNTHASE FAMILY PROTEIN"/>
    <property type="match status" value="1"/>
</dbReference>
<dbReference type="Pfam" id="PF22617">
    <property type="entry name" value="HCS_D2"/>
    <property type="match status" value="1"/>
</dbReference>
<reference evidence="7 8" key="1">
    <citation type="submission" date="2019-09" db="EMBL/GenBank/DDBJ databases">
        <authorList>
            <person name="Cremers G."/>
        </authorList>
    </citation>
    <scope>NUCLEOTIDE SEQUENCE [LARGE SCALE GENOMIC DNA]</scope>
    <source>
        <strain evidence="7">4A</strain>
    </source>
</reference>
<feature type="region of interest" description="Disordered" evidence="5">
    <location>
        <begin position="447"/>
        <end position="488"/>
    </location>
</feature>
<evidence type="ECO:0000313" key="7">
    <source>
        <dbReference type="EMBL" id="VVM08089.1"/>
    </source>
</evidence>
<keyword evidence="7" id="KW-0012">Acyltransferase</keyword>
<dbReference type="NCBIfam" id="TIGR02660">
    <property type="entry name" value="nifV_homocitr"/>
    <property type="match status" value="1"/>
</dbReference>
<dbReference type="InterPro" id="IPR000891">
    <property type="entry name" value="PYR_CT"/>
</dbReference>
<dbReference type="PROSITE" id="PS00816">
    <property type="entry name" value="AIPM_HOMOCIT_SYNTH_2"/>
    <property type="match status" value="1"/>
</dbReference>
<sequence length="503" mass="53635">MSSKAEAWEQGGGSDPYLSCVTPVGEVLKATNGEKMSGNEQGLSHGRSHACGPLDGMLPAGNKIMAHPPKVRMAPRLVDTTLRDGEQAPGVAFSREEKLRLVQALIAAGVPEIEAGIPVMGKTERQTLRAMAATADPCCRLISWGRMHPADLAAIQALPIRFANLSVPVSDLQIEKKLQRSRGWVLETVRRFVREAIDLGLEVAVGGEDSSRADLDFVLRVAETAQAAGASRYRFADTLGILDPFSTFRSIRKLRRAVDLDLEIHAHDDLGMATANSLAAYRAGATHISVTVNGLGERAGNAPLEEVVAALRYGSQIDCGVPSASLPPLSALVAQISGRPIPQAKSIVGSTVFTHESGIHVDGLLKDPRNYQAFDPKELGRSHELVLGKHSGPRAIQWGYQRLGIDLSLSEAEALRQPIADFVTEWKRSPQRSELLQLLSAATTRTACTPSVGEGPREMQARRPSGPRPASCPASIEPVQAGAPAGSCAAPLARGAFSHRSPN</sequence>
<name>A0A5E6MPW5_9BACT</name>
<evidence type="ECO:0000256" key="4">
    <source>
        <dbReference type="RuleBase" id="RU367143"/>
    </source>
</evidence>
<evidence type="ECO:0000256" key="2">
    <source>
        <dbReference type="ARBA" id="ARBA00022679"/>
    </source>
</evidence>
<dbReference type="GO" id="GO:0004410">
    <property type="term" value="F:homocitrate synthase activity"/>
    <property type="evidence" value="ECO:0007669"/>
    <property type="project" value="UniProtKB-UniRule"/>
</dbReference>
<dbReference type="Gene3D" id="1.10.238.260">
    <property type="match status" value="1"/>
</dbReference>
<dbReference type="Pfam" id="PF00682">
    <property type="entry name" value="HMGL-like"/>
    <property type="match status" value="1"/>
</dbReference>